<evidence type="ECO:0000313" key="2">
    <source>
        <dbReference type="Proteomes" id="UP000198224"/>
    </source>
</evidence>
<organism evidence="1 2">
    <name type="scientific">Micromonospora chokoriensis</name>
    <dbReference type="NCBI Taxonomy" id="356851"/>
    <lineage>
        <taxon>Bacteria</taxon>
        <taxon>Bacillati</taxon>
        <taxon>Actinomycetota</taxon>
        <taxon>Actinomycetes</taxon>
        <taxon>Micromonosporales</taxon>
        <taxon>Micromonosporaceae</taxon>
        <taxon>Micromonospora</taxon>
    </lineage>
</organism>
<proteinExistence type="predicted"/>
<sequence length="97" mass="10444">MIQHLDQSMIGLPYSQHLPLYGLAPTSHGLRRGGGSRSLLIDTAGHVVVERDRLVAQGRWAVLRADLRSFVADRGVTDGDGVRLGLDYLLVTAAPVA</sequence>
<dbReference type="Proteomes" id="UP000198224">
    <property type="component" value="Chromosome I"/>
</dbReference>
<protein>
    <submittedName>
        <fullName evidence="1">Uncharacterized protein</fullName>
    </submittedName>
</protein>
<keyword evidence="2" id="KW-1185">Reference proteome</keyword>
<accession>A0A1C4U246</accession>
<gene>
    <name evidence="1" type="ORF">GA0070612_0013</name>
</gene>
<dbReference type="AlphaFoldDB" id="A0A1C4U246"/>
<evidence type="ECO:0000313" key="1">
    <source>
        <dbReference type="EMBL" id="SCE65736.1"/>
    </source>
</evidence>
<reference evidence="2" key="1">
    <citation type="submission" date="2016-06" db="EMBL/GenBank/DDBJ databases">
        <authorList>
            <person name="Varghese N."/>
            <person name="Submissions Spin"/>
        </authorList>
    </citation>
    <scope>NUCLEOTIDE SEQUENCE [LARGE SCALE GENOMIC DNA]</scope>
    <source>
        <strain evidence="2">DSM 45160</strain>
    </source>
</reference>
<name>A0A1C4U246_9ACTN</name>
<dbReference type="EMBL" id="LT607409">
    <property type="protein sequence ID" value="SCE65736.1"/>
    <property type="molecule type" value="Genomic_DNA"/>
</dbReference>